<comment type="caution">
    <text evidence="1">The sequence shown here is derived from an EMBL/GenBank/DDBJ whole genome shotgun (WGS) entry which is preliminary data.</text>
</comment>
<name>A0ACC0MDZ0_RHOML</name>
<organism evidence="1 2">
    <name type="scientific">Rhododendron molle</name>
    <name type="common">Chinese azalea</name>
    <name type="synonym">Azalea mollis</name>
    <dbReference type="NCBI Taxonomy" id="49168"/>
    <lineage>
        <taxon>Eukaryota</taxon>
        <taxon>Viridiplantae</taxon>
        <taxon>Streptophyta</taxon>
        <taxon>Embryophyta</taxon>
        <taxon>Tracheophyta</taxon>
        <taxon>Spermatophyta</taxon>
        <taxon>Magnoliopsida</taxon>
        <taxon>eudicotyledons</taxon>
        <taxon>Gunneridae</taxon>
        <taxon>Pentapetalae</taxon>
        <taxon>asterids</taxon>
        <taxon>Ericales</taxon>
        <taxon>Ericaceae</taxon>
        <taxon>Ericoideae</taxon>
        <taxon>Rhodoreae</taxon>
        <taxon>Rhododendron</taxon>
    </lineage>
</organism>
<dbReference type="Proteomes" id="UP001062846">
    <property type="component" value="Chromosome 9"/>
</dbReference>
<reference evidence="1" key="1">
    <citation type="submission" date="2022-02" db="EMBL/GenBank/DDBJ databases">
        <title>Plant Genome Project.</title>
        <authorList>
            <person name="Zhang R.-G."/>
        </authorList>
    </citation>
    <scope>NUCLEOTIDE SEQUENCE</scope>
    <source>
        <strain evidence="1">AT1</strain>
    </source>
</reference>
<gene>
    <name evidence="1" type="ORF">RHMOL_Rhmol09G0110400</name>
</gene>
<accession>A0ACC0MDZ0</accession>
<evidence type="ECO:0000313" key="2">
    <source>
        <dbReference type="Proteomes" id="UP001062846"/>
    </source>
</evidence>
<dbReference type="EMBL" id="CM046396">
    <property type="protein sequence ID" value="KAI8538528.1"/>
    <property type="molecule type" value="Genomic_DNA"/>
</dbReference>
<keyword evidence="2" id="KW-1185">Reference proteome</keyword>
<proteinExistence type="predicted"/>
<evidence type="ECO:0000313" key="1">
    <source>
        <dbReference type="EMBL" id="KAI8538528.1"/>
    </source>
</evidence>
<protein>
    <submittedName>
        <fullName evidence="1">Uncharacterized protein</fullName>
    </submittedName>
</protein>
<sequence length="81" mass="9359">MGFGGLLRLKCTRLDRKLCEWLVSKFDPVSLCLYVHGKRFIITPLDVHHILGLPCEGKRVILKGNLSEILPFFFIRKYSLV</sequence>